<dbReference type="AlphaFoldDB" id="A0A1I0XT82"/>
<evidence type="ECO:0000313" key="3">
    <source>
        <dbReference type="Proteomes" id="UP000198619"/>
    </source>
</evidence>
<proteinExistence type="predicted"/>
<keyword evidence="1" id="KW-0812">Transmembrane</keyword>
<organism evidence="2 3">
    <name type="scientific">Clostridium frigidicarnis</name>
    <dbReference type="NCBI Taxonomy" id="84698"/>
    <lineage>
        <taxon>Bacteria</taxon>
        <taxon>Bacillati</taxon>
        <taxon>Bacillota</taxon>
        <taxon>Clostridia</taxon>
        <taxon>Eubacteriales</taxon>
        <taxon>Clostridiaceae</taxon>
        <taxon>Clostridium</taxon>
    </lineage>
</organism>
<name>A0A1I0XT82_9CLOT</name>
<protein>
    <submittedName>
        <fullName evidence="2">Uncharacterized protein</fullName>
    </submittedName>
</protein>
<feature type="transmembrane region" description="Helical" evidence="1">
    <location>
        <begin position="7"/>
        <end position="27"/>
    </location>
</feature>
<accession>A0A1I0XT82</accession>
<keyword evidence="1" id="KW-1133">Transmembrane helix</keyword>
<dbReference type="RefSeq" id="WP_177199345.1">
    <property type="nucleotide sequence ID" value="NZ_FOKI01000009.1"/>
</dbReference>
<keyword evidence="3" id="KW-1185">Reference proteome</keyword>
<sequence length="58" mass="6252">MNKFTMSLIFNAIALGVGVATLVLSLLNQIDNVKQVISLLSIAVICLSLSKFDKNTIN</sequence>
<reference evidence="2 3" key="1">
    <citation type="submission" date="2016-10" db="EMBL/GenBank/DDBJ databases">
        <authorList>
            <person name="de Groot N.N."/>
        </authorList>
    </citation>
    <scope>NUCLEOTIDE SEQUENCE [LARGE SCALE GENOMIC DNA]</scope>
    <source>
        <strain evidence="2 3">DSM 12271</strain>
    </source>
</reference>
<evidence type="ECO:0000256" key="1">
    <source>
        <dbReference type="SAM" id="Phobius"/>
    </source>
</evidence>
<evidence type="ECO:0000313" key="2">
    <source>
        <dbReference type="EMBL" id="SFB03388.1"/>
    </source>
</evidence>
<keyword evidence="1" id="KW-0472">Membrane</keyword>
<dbReference type="EMBL" id="FOKI01000009">
    <property type="protein sequence ID" value="SFB03388.1"/>
    <property type="molecule type" value="Genomic_DNA"/>
</dbReference>
<gene>
    <name evidence="2" type="ORF">SAMN04488528_100996</name>
</gene>
<dbReference type="Proteomes" id="UP000198619">
    <property type="component" value="Unassembled WGS sequence"/>
</dbReference>